<organism evidence="5 6">
    <name type="scientific">Actinokineospora spheciospongiae</name>
    <dbReference type="NCBI Taxonomy" id="909613"/>
    <lineage>
        <taxon>Bacteria</taxon>
        <taxon>Bacillati</taxon>
        <taxon>Actinomycetota</taxon>
        <taxon>Actinomycetes</taxon>
        <taxon>Pseudonocardiales</taxon>
        <taxon>Pseudonocardiaceae</taxon>
        <taxon>Actinokineospora</taxon>
    </lineage>
</organism>
<keyword evidence="6" id="KW-1185">Reference proteome</keyword>
<evidence type="ECO:0000256" key="3">
    <source>
        <dbReference type="SAM" id="Phobius"/>
    </source>
</evidence>
<dbReference type="PANTHER" id="PTHR33495">
    <property type="entry name" value="ANTI-SIGMA FACTOR ANTAGONIST TM_1081-RELATED-RELATED"/>
    <property type="match status" value="1"/>
</dbReference>
<reference evidence="5 6" key="1">
    <citation type="journal article" date="2014" name="Genome Announc.">
        <title>Draft Genome Sequence of the Antitrypanosomally Active Sponge-Associated Bacterium Actinokineospora sp. Strain EG49.</title>
        <authorList>
            <person name="Harjes J."/>
            <person name="Ryu T."/>
            <person name="Abdelmohsen U.R."/>
            <person name="Moitinho-Silva L."/>
            <person name="Horn H."/>
            <person name="Ravasi T."/>
            <person name="Hentschel U."/>
        </authorList>
    </citation>
    <scope>NUCLEOTIDE SEQUENCE [LARGE SCALE GENOMIC DNA]</scope>
    <source>
        <strain evidence="5 6">EG49</strain>
    </source>
</reference>
<evidence type="ECO:0000313" key="5">
    <source>
        <dbReference type="EMBL" id="EWC63198.1"/>
    </source>
</evidence>
<evidence type="ECO:0000313" key="6">
    <source>
        <dbReference type="Proteomes" id="UP000019277"/>
    </source>
</evidence>
<dbReference type="Gene3D" id="3.30.750.24">
    <property type="entry name" value="STAS domain"/>
    <property type="match status" value="1"/>
</dbReference>
<feature type="transmembrane region" description="Helical" evidence="3">
    <location>
        <begin position="53"/>
        <end position="71"/>
    </location>
</feature>
<keyword evidence="3" id="KW-0472">Membrane</keyword>
<feature type="domain" description="STAS" evidence="4">
    <location>
        <begin position="11"/>
        <end position="120"/>
    </location>
</feature>
<evidence type="ECO:0000256" key="2">
    <source>
        <dbReference type="RuleBase" id="RU003749"/>
    </source>
</evidence>
<accession>A0A8E3BID3</accession>
<dbReference type="InterPro" id="IPR002645">
    <property type="entry name" value="STAS_dom"/>
</dbReference>
<comment type="caution">
    <text evidence="5">The sequence shown here is derived from an EMBL/GenBank/DDBJ whole genome shotgun (WGS) entry which is preliminary data.</text>
</comment>
<dbReference type="AlphaFoldDB" id="W7IS73"/>
<dbReference type="OrthoDB" id="3481860at2"/>
<protein>
    <recommendedName>
        <fullName evidence="2">Anti-sigma factor antagonist</fullName>
    </recommendedName>
</protein>
<keyword evidence="3" id="KW-1133">Transmembrane helix</keyword>
<accession>W7IS73</accession>
<proteinExistence type="inferred from homology"/>
<dbReference type="InterPro" id="IPR036513">
    <property type="entry name" value="STAS_dom_sf"/>
</dbReference>
<dbReference type="Proteomes" id="UP000019277">
    <property type="component" value="Unassembled WGS sequence"/>
</dbReference>
<dbReference type="GO" id="GO:0043856">
    <property type="term" value="F:anti-sigma factor antagonist activity"/>
    <property type="evidence" value="ECO:0007669"/>
    <property type="project" value="InterPro"/>
</dbReference>
<dbReference type="NCBIfam" id="TIGR00377">
    <property type="entry name" value="ant_ant_sig"/>
    <property type="match status" value="1"/>
</dbReference>
<evidence type="ECO:0000256" key="1">
    <source>
        <dbReference type="ARBA" id="ARBA00009013"/>
    </source>
</evidence>
<dbReference type="PANTHER" id="PTHR33495:SF2">
    <property type="entry name" value="ANTI-SIGMA FACTOR ANTAGONIST TM_1081-RELATED"/>
    <property type="match status" value="1"/>
</dbReference>
<name>W7IS73_9PSEU</name>
<gene>
    <name evidence="5" type="ORF">UO65_1412</name>
</gene>
<dbReference type="InterPro" id="IPR058548">
    <property type="entry name" value="MlaB-like_STAS"/>
</dbReference>
<dbReference type="CDD" id="cd07043">
    <property type="entry name" value="STAS_anti-anti-sigma_factors"/>
    <property type="match status" value="1"/>
</dbReference>
<dbReference type="InterPro" id="IPR003658">
    <property type="entry name" value="Anti-sigma_ant"/>
</dbReference>
<dbReference type="EMBL" id="AYXG01000051">
    <property type="protein sequence ID" value="EWC63198.1"/>
    <property type="molecule type" value="Genomic_DNA"/>
</dbReference>
<comment type="similarity">
    <text evidence="1 2">Belongs to the anti-sigma-factor antagonist family.</text>
</comment>
<sequence>MNSENTTPRLFDIRVDHVGDVPVAVLSGDLDVATVPLLDRAAAPLFTPTTPGLVIDLAGVAFCGSAGLAWFMEARDRAMKLDFPLVLTGCRPMMLRLLELTGLLPLFDRRPDSADAVAGLLAAR</sequence>
<dbReference type="PROSITE" id="PS50801">
    <property type="entry name" value="STAS"/>
    <property type="match status" value="1"/>
</dbReference>
<keyword evidence="3" id="KW-0812">Transmembrane</keyword>
<dbReference type="STRING" id="909613.UO65_1412"/>
<dbReference type="eggNOG" id="COG1366">
    <property type="taxonomic scope" value="Bacteria"/>
</dbReference>
<dbReference type="SUPFAM" id="SSF52091">
    <property type="entry name" value="SpoIIaa-like"/>
    <property type="match status" value="1"/>
</dbReference>
<dbReference type="RefSeq" id="WP_052020839.1">
    <property type="nucleotide sequence ID" value="NZ_AYXG01000051.1"/>
</dbReference>
<dbReference type="Pfam" id="PF13466">
    <property type="entry name" value="STAS_2"/>
    <property type="match status" value="1"/>
</dbReference>
<evidence type="ECO:0000259" key="4">
    <source>
        <dbReference type="PROSITE" id="PS50801"/>
    </source>
</evidence>